<feature type="chain" id="PRO_5032746726" evidence="4">
    <location>
        <begin position="16"/>
        <end position="102"/>
    </location>
</feature>
<name>A0A820KRM7_9BILA</name>
<evidence type="ECO:0000256" key="2">
    <source>
        <dbReference type="ARBA" id="ARBA00023163"/>
    </source>
</evidence>
<gene>
    <name evidence="5" type="ORF">FNK824_LOCUS42134</name>
</gene>
<accession>A0A820KRM7</accession>
<feature type="signal peptide" evidence="4">
    <location>
        <begin position="1"/>
        <end position="15"/>
    </location>
</feature>
<dbReference type="EMBL" id="CAJOBE010046800">
    <property type="protein sequence ID" value="CAF4344552.1"/>
    <property type="molecule type" value="Genomic_DNA"/>
</dbReference>
<sequence length="102" mass="12150">MKLFLAILSFSTTRCTIYSNTPLENLSTIKKIFDIQNAYIELLWRYLLYKYNFERSVICFSNLIRCLFAINEALVEAHDFQWYTDTIDSLVQQTQQTLNFND</sequence>
<organism evidence="5 6">
    <name type="scientific">Rotaria sordida</name>
    <dbReference type="NCBI Taxonomy" id="392033"/>
    <lineage>
        <taxon>Eukaryota</taxon>
        <taxon>Metazoa</taxon>
        <taxon>Spiralia</taxon>
        <taxon>Gnathifera</taxon>
        <taxon>Rotifera</taxon>
        <taxon>Eurotatoria</taxon>
        <taxon>Bdelloidea</taxon>
        <taxon>Philodinida</taxon>
        <taxon>Philodinidae</taxon>
        <taxon>Rotaria</taxon>
    </lineage>
</organism>
<proteinExistence type="predicted"/>
<dbReference type="InterPro" id="IPR035500">
    <property type="entry name" value="NHR-like_dom_sf"/>
</dbReference>
<comment type="caution">
    <text evidence="5">The sequence shown here is derived from an EMBL/GenBank/DDBJ whole genome shotgun (WGS) entry which is preliminary data.</text>
</comment>
<keyword evidence="3" id="KW-0675">Receptor</keyword>
<keyword evidence="2" id="KW-0804">Transcription</keyword>
<protein>
    <submittedName>
        <fullName evidence="5">Uncharacterized protein</fullName>
    </submittedName>
</protein>
<evidence type="ECO:0000256" key="1">
    <source>
        <dbReference type="ARBA" id="ARBA00023015"/>
    </source>
</evidence>
<keyword evidence="1" id="KW-0805">Transcription regulation</keyword>
<keyword evidence="4" id="KW-0732">Signal</keyword>
<evidence type="ECO:0000313" key="6">
    <source>
        <dbReference type="Proteomes" id="UP000663874"/>
    </source>
</evidence>
<dbReference type="SUPFAM" id="SSF48508">
    <property type="entry name" value="Nuclear receptor ligand-binding domain"/>
    <property type="match status" value="1"/>
</dbReference>
<evidence type="ECO:0000313" key="5">
    <source>
        <dbReference type="EMBL" id="CAF4344552.1"/>
    </source>
</evidence>
<reference evidence="5" key="1">
    <citation type="submission" date="2021-02" db="EMBL/GenBank/DDBJ databases">
        <authorList>
            <person name="Nowell W R."/>
        </authorList>
    </citation>
    <scope>NUCLEOTIDE SEQUENCE</scope>
</reference>
<evidence type="ECO:0000256" key="3">
    <source>
        <dbReference type="ARBA" id="ARBA00023170"/>
    </source>
</evidence>
<dbReference type="Proteomes" id="UP000663874">
    <property type="component" value="Unassembled WGS sequence"/>
</dbReference>
<dbReference type="AlphaFoldDB" id="A0A820KRM7"/>
<evidence type="ECO:0000256" key="4">
    <source>
        <dbReference type="SAM" id="SignalP"/>
    </source>
</evidence>